<keyword evidence="1" id="KW-1185">Reference proteome</keyword>
<name>A0A914C9N3_9BILA</name>
<sequence length="121" mass="14189">MQLNAIKIKQFSLDLDDYEEIWQAYENNNFRVLGDVNMKTTSVKRPFIESPSLRIEWIGFIFPCNEKLQRRIKTNKLFNGDIKDSLLQILPNIDTDFLELNANRVSIKDKYGAIQILACNY</sequence>
<accession>A0A914C9N3</accession>
<dbReference type="WBParaSite" id="ACRNAN_Path_653.g2457.t1">
    <property type="protein sequence ID" value="ACRNAN_Path_653.g2457.t1"/>
    <property type="gene ID" value="ACRNAN_Path_653.g2457"/>
</dbReference>
<organism evidence="1 2">
    <name type="scientific">Acrobeloides nanus</name>
    <dbReference type="NCBI Taxonomy" id="290746"/>
    <lineage>
        <taxon>Eukaryota</taxon>
        <taxon>Metazoa</taxon>
        <taxon>Ecdysozoa</taxon>
        <taxon>Nematoda</taxon>
        <taxon>Chromadorea</taxon>
        <taxon>Rhabditida</taxon>
        <taxon>Tylenchina</taxon>
        <taxon>Cephalobomorpha</taxon>
        <taxon>Cephaloboidea</taxon>
        <taxon>Cephalobidae</taxon>
        <taxon>Acrobeloides</taxon>
    </lineage>
</organism>
<dbReference type="Proteomes" id="UP000887540">
    <property type="component" value="Unplaced"/>
</dbReference>
<protein>
    <submittedName>
        <fullName evidence="2">Uncharacterized protein</fullName>
    </submittedName>
</protein>
<evidence type="ECO:0000313" key="1">
    <source>
        <dbReference type="Proteomes" id="UP000887540"/>
    </source>
</evidence>
<reference evidence="2" key="1">
    <citation type="submission" date="2022-11" db="UniProtKB">
        <authorList>
            <consortium name="WormBaseParasite"/>
        </authorList>
    </citation>
    <scope>IDENTIFICATION</scope>
</reference>
<evidence type="ECO:0000313" key="2">
    <source>
        <dbReference type="WBParaSite" id="ACRNAN_Path_653.g2457.t1"/>
    </source>
</evidence>
<dbReference type="AlphaFoldDB" id="A0A914C9N3"/>
<proteinExistence type="predicted"/>